<dbReference type="Pfam" id="PF03900">
    <property type="entry name" value="Porphobil_deamC"/>
    <property type="match status" value="1"/>
</dbReference>
<accession>K8FCP3</accession>
<dbReference type="EC" id="2.5.1.61" evidence="5"/>
<dbReference type="Pfam" id="PF01379">
    <property type="entry name" value="Porphobil_deam"/>
    <property type="match status" value="1"/>
</dbReference>
<dbReference type="OrthoDB" id="564646at2759"/>
<dbReference type="PIRSF" id="PIRSF001438">
    <property type="entry name" value="4pyrrol_synth_OHMeBilane_synth"/>
    <property type="match status" value="1"/>
</dbReference>
<dbReference type="CDD" id="cd13648">
    <property type="entry name" value="PBP2_PBGD_1"/>
    <property type="match status" value="1"/>
</dbReference>
<feature type="domain" description="Porphobilinogen deaminase N-terminal" evidence="10">
    <location>
        <begin position="59"/>
        <end position="271"/>
    </location>
</feature>
<dbReference type="InterPro" id="IPR000860">
    <property type="entry name" value="HemC"/>
</dbReference>
<dbReference type="AlphaFoldDB" id="K8FCP3"/>
<evidence type="ECO:0000256" key="4">
    <source>
        <dbReference type="ARBA" id="ARBA00005638"/>
    </source>
</evidence>
<dbReference type="NCBIfam" id="TIGR00212">
    <property type="entry name" value="hemC"/>
    <property type="match status" value="1"/>
</dbReference>
<dbReference type="GO" id="GO:0004418">
    <property type="term" value="F:hydroxymethylbilane synthase activity"/>
    <property type="evidence" value="ECO:0007669"/>
    <property type="project" value="UniProtKB-EC"/>
</dbReference>
<dbReference type="SUPFAM" id="SSF53850">
    <property type="entry name" value="Periplasmic binding protein-like II"/>
    <property type="match status" value="1"/>
</dbReference>
<proteinExistence type="inferred from homology"/>
<evidence type="ECO:0000313" key="12">
    <source>
        <dbReference type="EMBL" id="CCO19708.1"/>
    </source>
</evidence>
<evidence type="ECO:0000256" key="1">
    <source>
        <dbReference type="ARBA" id="ARBA00001916"/>
    </source>
</evidence>
<dbReference type="InterPro" id="IPR022418">
    <property type="entry name" value="Porphobilinogen_deaminase_C"/>
</dbReference>
<dbReference type="STRING" id="41875.K8FCP3"/>
<dbReference type="HAMAP" id="MF_00260">
    <property type="entry name" value="Porphobil_deam"/>
    <property type="match status" value="1"/>
</dbReference>
<comment type="pathway">
    <text evidence="3">Porphyrin-containing compound metabolism; protoporphyrin-IX biosynthesis; coproporphyrinogen-III from 5-aminolevulinate: step 2/4.</text>
</comment>
<evidence type="ECO:0000256" key="7">
    <source>
        <dbReference type="ARBA" id="ARBA00023244"/>
    </source>
</evidence>
<keyword evidence="6" id="KW-0808">Transferase</keyword>
<dbReference type="UniPathway" id="UPA00251">
    <property type="reaction ID" value="UER00319"/>
</dbReference>
<evidence type="ECO:0000259" key="10">
    <source>
        <dbReference type="Pfam" id="PF01379"/>
    </source>
</evidence>
<dbReference type="KEGG" id="bpg:Bathy14g01900"/>
<comment type="function">
    <text evidence="2">Tetrapolymerization of the monopyrrole PBG into the hydroxymethylbilane pre-uroporphyrinogen in several discrete steps.</text>
</comment>
<dbReference type="PANTHER" id="PTHR11557">
    <property type="entry name" value="PORPHOBILINOGEN DEAMINASE"/>
    <property type="match status" value="1"/>
</dbReference>
<keyword evidence="13" id="KW-1185">Reference proteome</keyword>
<evidence type="ECO:0000259" key="11">
    <source>
        <dbReference type="Pfam" id="PF03900"/>
    </source>
</evidence>
<evidence type="ECO:0000256" key="5">
    <source>
        <dbReference type="ARBA" id="ARBA00012655"/>
    </source>
</evidence>
<organism evidence="12 13">
    <name type="scientific">Bathycoccus prasinos</name>
    <dbReference type="NCBI Taxonomy" id="41875"/>
    <lineage>
        <taxon>Eukaryota</taxon>
        <taxon>Viridiplantae</taxon>
        <taxon>Chlorophyta</taxon>
        <taxon>Mamiellophyceae</taxon>
        <taxon>Mamiellales</taxon>
        <taxon>Bathycoccaceae</taxon>
        <taxon>Bathycoccus</taxon>
    </lineage>
</organism>
<evidence type="ECO:0000256" key="2">
    <source>
        <dbReference type="ARBA" id="ARBA00002869"/>
    </source>
</evidence>
<dbReference type="RefSeq" id="XP_007509251.1">
    <property type="nucleotide sequence ID" value="XM_007509189.1"/>
</dbReference>
<dbReference type="PANTHER" id="PTHR11557:SF0">
    <property type="entry name" value="PORPHOBILINOGEN DEAMINASE"/>
    <property type="match status" value="1"/>
</dbReference>
<comment type="cofactor">
    <cofactor evidence="1">
        <name>dipyrromethane</name>
        <dbReference type="ChEBI" id="CHEBI:60342"/>
    </cofactor>
</comment>
<evidence type="ECO:0000256" key="6">
    <source>
        <dbReference type="ARBA" id="ARBA00022679"/>
    </source>
</evidence>
<keyword evidence="7" id="KW-0627">Porphyrin biosynthesis</keyword>
<dbReference type="InterPro" id="IPR036803">
    <property type="entry name" value="Porphobilinogen_deaminase_C_sf"/>
</dbReference>
<dbReference type="PROSITE" id="PS00533">
    <property type="entry name" value="PORPHOBILINOGEN_DEAM"/>
    <property type="match status" value="1"/>
</dbReference>
<dbReference type="GO" id="GO:0006782">
    <property type="term" value="P:protoporphyrinogen IX biosynthetic process"/>
    <property type="evidence" value="ECO:0007669"/>
    <property type="project" value="UniProtKB-UniPathway"/>
</dbReference>
<sequence length="376" mass="41471">MTLYAKSSLIAQMTCSQLATQRMSSLNRRKNSNFGKPQFTTRRYRSSVRVQAELDEPIIRIGTRGSPLALAQAYMTRDLLAKQFPELAEEGALEIAIIKTTGDKVLDKPLADIGGKGLFTRELDDALLDGRVNIAVHSMKDVPTYLPEGTILPCMLPREDVRDAFICLKYDSLSALPTGALVGTASLRRQSQLLWKYPELKCVNFRGNVQSRIRKLKEEVVDCTLLALAGLKRMDLTEHATKILDFEDMLPAVAQGAIGIACRTNDDKMQEYLSKLNHEETRLAVECERNFLRALDGSCRTPIAANARMVNGHLVFDGLIASLDGTEILRTSREGSWSADDVLAAGTDAGDELKAKAPKDFFANVPEMQGTSAWSS</sequence>
<evidence type="ECO:0000313" key="13">
    <source>
        <dbReference type="Proteomes" id="UP000198341"/>
    </source>
</evidence>
<evidence type="ECO:0000256" key="8">
    <source>
        <dbReference type="ARBA" id="ARBA00030685"/>
    </source>
</evidence>
<evidence type="ECO:0000256" key="3">
    <source>
        <dbReference type="ARBA" id="ARBA00004735"/>
    </source>
</evidence>
<dbReference type="Gene3D" id="3.30.160.40">
    <property type="entry name" value="Porphobilinogen deaminase, C-terminal domain"/>
    <property type="match status" value="1"/>
</dbReference>
<dbReference type="GO" id="GO:0005737">
    <property type="term" value="C:cytoplasm"/>
    <property type="evidence" value="ECO:0007669"/>
    <property type="project" value="TreeGrafter"/>
</dbReference>
<evidence type="ECO:0000256" key="9">
    <source>
        <dbReference type="ARBA" id="ARBA00033064"/>
    </source>
</evidence>
<dbReference type="eggNOG" id="KOG2892">
    <property type="taxonomic scope" value="Eukaryota"/>
</dbReference>
<dbReference type="Proteomes" id="UP000198341">
    <property type="component" value="Chromosome 14"/>
</dbReference>
<feature type="domain" description="Porphobilinogen deaminase C-terminal" evidence="11">
    <location>
        <begin position="283"/>
        <end position="354"/>
    </location>
</feature>
<dbReference type="FunFam" id="3.40.190.10:FF:000004">
    <property type="entry name" value="Porphobilinogen deaminase"/>
    <property type="match status" value="1"/>
</dbReference>
<dbReference type="FunFam" id="3.40.190.10:FF:000101">
    <property type="entry name" value="Porphobilinogen deaminase, chloroplastic"/>
    <property type="match status" value="1"/>
</dbReference>
<protein>
    <recommendedName>
        <fullName evidence="5">hydroxymethylbilane synthase</fullName>
        <ecNumber evidence="5">2.5.1.61</ecNumber>
    </recommendedName>
    <alternativeName>
        <fullName evidence="9">Hydroxymethylbilane synthase</fullName>
    </alternativeName>
    <alternativeName>
        <fullName evidence="8">Pre-uroporphyrinogen synthase</fullName>
    </alternativeName>
</protein>
<dbReference type="EMBL" id="FO082265">
    <property type="protein sequence ID" value="CCO19708.1"/>
    <property type="molecule type" value="Genomic_DNA"/>
</dbReference>
<gene>
    <name evidence="12" type="ordered locus">Bathy14g01900</name>
</gene>
<comment type="similarity">
    <text evidence="4">Belongs to the HMBS family.</text>
</comment>
<dbReference type="Gene3D" id="3.40.190.10">
    <property type="entry name" value="Periplasmic binding protein-like II"/>
    <property type="match status" value="2"/>
</dbReference>
<dbReference type="SUPFAM" id="SSF54782">
    <property type="entry name" value="Porphobilinogen deaminase (hydroxymethylbilane synthase), C-terminal domain"/>
    <property type="match status" value="1"/>
</dbReference>
<dbReference type="GeneID" id="19011883"/>
<dbReference type="InterPro" id="IPR022417">
    <property type="entry name" value="Porphobilin_deaminase_N"/>
</dbReference>
<reference evidence="12 13" key="1">
    <citation type="submission" date="2011-10" db="EMBL/GenBank/DDBJ databases">
        <authorList>
            <person name="Genoscope - CEA"/>
        </authorList>
    </citation>
    <scope>NUCLEOTIDE SEQUENCE [LARGE SCALE GENOMIC DNA]</scope>
    <source>
        <strain evidence="12 13">RCC 1105</strain>
    </source>
</reference>
<dbReference type="PRINTS" id="PR00151">
    <property type="entry name" value="PORPHBDMNASE"/>
</dbReference>
<dbReference type="InterPro" id="IPR022419">
    <property type="entry name" value="Porphobilin_deaminase_cofac_BS"/>
</dbReference>
<name>K8FCP3_9CHLO</name>